<gene>
    <name evidence="6" type="primary">crtN</name>
    <name evidence="6" type="ORF">CGLAU_04265</name>
</gene>
<dbReference type="PANTHER" id="PTHR43734">
    <property type="entry name" value="PHYTOENE DESATURASE"/>
    <property type="match status" value="1"/>
</dbReference>
<organism evidence="6 7">
    <name type="scientific">Corynebacterium glaucum</name>
    <dbReference type="NCBI Taxonomy" id="187491"/>
    <lineage>
        <taxon>Bacteria</taxon>
        <taxon>Bacillati</taxon>
        <taxon>Actinomycetota</taxon>
        <taxon>Actinomycetes</taxon>
        <taxon>Mycobacteriales</taxon>
        <taxon>Corynebacteriaceae</taxon>
        <taxon>Corynebacterium</taxon>
    </lineage>
</organism>
<dbReference type="PANTHER" id="PTHR43734:SF1">
    <property type="entry name" value="PHYTOENE DESATURASE"/>
    <property type="match status" value="1"/>
</dbReference>
<dbReference type="AlphaFoldDB" id="A0A1Q2HVE6"/>
<proteinExistence type="inferred from homology"/>
<dbReference type="NCBIfam" id="TIGR02734">
    <property type="entry name" value="crtI_fam"/>
    <property type="match status" value="1"/>
</dbReference>
<dbReference type="InterPro" id="IPR002937">
    <property type="entry name" value="Amino_oxidase"/>
</dbReference>
<evidence type="ECO:0000256" key="3">
    <source>
        <dbReference type="ARBA" id="ARBA00023002"/>
    </source>
</evidence>
<evidence type="ECO:0000256" key="2">
    <source>
        <dbReference type="ARBA" id="ARBA00022746"/>
    </source>
</evidence>
<name>A0A1Q2HVE6_9CORY</name>
<dbReference type="GO" id="GO:0102223">
    <property type="term" value="F:4,4'-diapophytoene desaturase (4,4'-diaponeurosporene-forming)"/>
    <property type="evidence" value="ECO:0007669"/>
    <property type="project" value="UniProtKB-EC"/>
</dbReference>
<feature type="domain" description="Amine oxidase" evidence="5">
    <location>
        <begin position="18"/>
        <end position="507"/>
    </location>
</feature>
<dbReference type="InterPro" id="IPR036188">
    <property type="entry name" value="FAD/NAD-bd_sf"/>
</dbReference>
<dbReference type="EMBL" id="CP019688">
    <property type="protein sequence ID" value="AQQ14827.1"/>
    <property type="molecule type" value="Genomic_DNA"/>
</dbReference>
<comment type="pathway">
    <text evidence="1 4">Carotenoid biosynthesis.</text>
</comment>
<dbReference type="GO" id="GO:0016117">
    <property type="term" value="P:carotenoid biosynthetic process"/>
    <property type="evidence" value="ECO:0007669"/>
    <property type="project" value="UniProtKB-KW"/>
</dbReference>
<dbReference type="SUPFAM" id="SSF51905">
    <property type="entry name" value="FAD/NAD(P)-binding domain"/>
    <property type="match status" value="1"/>
</dbReference>
<keyword evidence="7" id="KW-1185">Reference proteome</keyword>
<protein>
    <submittedName>
        <fullName evidence="6">Dehydrosqualene desaturase</fullName>
        <ecNumber evidence="6">1.3.8.2</ecNumber>
    </submittedName>
</protein>
<dbReference type="RefSeq" id="WP_095659611.1">
    <property type="nucleotide sequence ID" value="NZ_CP019688.1"/>
</dbReference>
<evidence type="ECO:0000313" key="7">
    <source>
        <dbReference type="Proteomes" id="UP000217209"/>
    </source>
</evidence>
<accession>A0A1Q2HVE6</accession>
<dbReference type="KEGG" id="cgv:CGLAU_04265"/>
<dbReference type="EC" id="1.3.8.2" evidence="6"/>
<dbReference type="OrthoDB" id="9774675at2"/>
<dbReference type="Proteomes" id="UP000217209">
    <property type="component" value="Chromosome"/>
</dbReference>
<reference evidence="6 7" key="1">
    <citation type="submission" date="2016-12" db="EMBL/GenBank/DDBJ databases">
        <authorList>
            <person name="Song W.-J."/>
            <person name="Kurnit D.M."/>
        </authorList>
    </citation>
    <scope>NUCLEOTIDE SEQUENCE [LARGE SCALE GENOMIC DNA]</scope>
    <source>
        <strain evidence="6 7">DSM 30827</strain>
    </source>
</reference>
<sequence length="530" mass="58008">MTSFTHIPRHAIVIGAGVAGLSTAALLGRDGYQVTVVERLDSLGGRSGEEAVDGFRFDTGPSWYLMPDAFDHFFALFGKLTEDMLDLVELQPAYRLFPEGHEPIDVHSGRNNAEALFESTEPGAGAALHDYLDSAAETYDMALERFLYTNFDSLAGFVDKRMLPRYGDLAKFLTVPLDRFVAKRFKDTRLRQMLTYPAVFLSSHPRRTPSMYHLMSHTDLVQGVQYPQGGFTAVVDALHTLAVEHGTQVRLGAEVAAITYERREATGVRLIGGEELRADVVVSCADLHHTETRLLPKKLRTYDESYFAPRDPGLGTVLVMLGVKGKLEQLEHHNLLFSEAWEADFDAVFDGPVSARPLGASHSIYVSMPSATDPSTAPEGCENLFLLVPVPANEDLGHGDMYREASSEAVSRIADAAVDQLASWCEIPDLRERIVVQRTLGPADFAERYHAWRGGSIGPAHTLRQSAFFRGSNASKKLDGLYYAGATTLPGVGVPMCLISAENVVKRLRGDRSPSALQAPLAGRSPNSKA</sequence>
<evidence type="ECO:0000313" key="6">
    <source>
        <dbReference type="EMBL" id="AQQ14827.1"/>
    </source>
</evidence>
<dbReference type="Pfam" id="PF01593">
    <property type="entry name" value="Amino_oxidase"/>
    <property type="match status" value="1"/>
</dbReference>
<keyword evidence="3 4" id="KW-0560">Oxidoreductase</keyword>
<evidence type="ECO:0000256" key="4">
    <source>
        <dbReference type="RuleBase" id="RU362075"/>
    </source>
</evidence>
<keyword evidence="2 4" id="KW-0125">Carotenoid biosynthesis</keyword>
<evidence type="ECO:0000259" key="5">
    <source>
        <dbReference type="Pfam" id="PF01593"/>
    </source>
</evidence>
<evidence type="ECO:0000256" key="1">
    <source>
        <dbReference type="ARBA" id="ARBA00004829"/>
    </source>
</evidence>
<dbReference type="InterPro" id="IPR014105">
    <property type="entry name" value="Carotenoid/retinoid_OxRdtase"/>
</dbReference>
<dbReference type="Gene3D" id="3.50.50.60">
    <property type="entry name" value="FAD/NAD(P)-binding domain"/>
    <property type="match status" value="2"/>
</dbReference>
<comment type="similarity">
    <text evidence="4">Belongs to the carotenoid/retinoid oxidoreductase family.</text>
</comment>